<feature type="transmembrane region" description="Helical" evidence="2">
    <location>
        <begin position="32"/>
        <end position="53"/>
    </location>
</feature>
<dbReference type="EMBL" id="JH711586">
    <property type="protein sequence ID" value="EIW76344.1"/>
    <property type="molecule type" value="Genomic_DNA"/>
</dbReference>
<dbReference type="AlphaFoldDB" id="A0A5M3MBT1"/>
<evidence type="ECO:0000256" key="1">
    <source>
        <dbReference type="SAM" id="MobiDB-lite"/>
    </source>
</evidence>
<comment type="caution">
    <text evidence="3">The sequence shown here is derived from an EMBL/GenBank/DDBJ whole genome shotgun (WGS) entry which is preliminary data.</text>
</comment>
<protein>
    <submittedName>
        <fullName evidence="3">Uncharacterized protein</fullName>
    </submittedName>
</protein>
<dbReference type="GeneID" id="19198878"/>
<name>A0A5M3MBT1_CONPW</name>
<keyword evidence="2" id="KW-1133">Transmembrane helix</keyword>
<evidence type="ECO:0000313" key="3">
    <source>
        <dbReference type="EMBL" id="EIW76344.1"/>
    </source>
</evidence>
<gene>
    <name evidence="3" type="ORF">CONPUDRAFT_111245</name>
</gene>
<dbReference type="Proteomes" id="UP000053558">
    <property type="component" value="Unassembled WGS sequence"/>
</dbReference>
<keyword evidence="2" id="KW-0812">Transmembrane</keyword>
<feature type="transmembrane region" description="Helical" evidence="2">
    <location>
        <begin position="120"/>
        <end position="140"/>
    </location>
</feature>
<evidence type="ECO:0000256" key="2">
    <source>
        <dbReference type="SAM" id="Phobius"/>
    </source>
</evidence>
<sequence>MSDDTTFRVSPYAPANETAYDIWYEKCNLDGAILASVAYGVHATLFFSAATALWEQRRSTPRRTWALLAYISAHFIMGTIAFGLNAKFNEMTFIDNRDFPGGPNGYFIAEQDNWVQFVNYVLYIVIAWLQDALLIYRYYVFWNENRWMLIVPCCLYLVSIVMGSLTLAQINTPTSGVWAGTTVNFFTAFWAVEITTTIFLTGLIIGRLLWMRRRIRQVVGTRHQTPYLSVAAMLAESGIMFSVGGLVFVISYAANSPFQNMVLNMVGQIQSIAPDLIILRVARGQGLTRAKLDDASMTLKNSSAGSGRHKPMHSGGGGSLSVPMSTFHAASGKRHSDSFFTETANYDTTLDPVSETMFIPPTIVEQETDGKSSVMLIGHAA</sequence>
<organism evidence="3 4">
    <name type="scientific">Coniophora puteana (strain RWD-64-598)</name>
    <name type="common">Brown rot fungus</name>
    <dbReference type="NCBI Taxonomy" id="741705"/>
    <lineage>
        <taxon>Eukaryota</taxon>
        <taxon>Fungi</taxon>
        <taxon>Dikarya</taxon>
        <taxon>Basidiomycota</taxon>
        <taxon>Agaricomycotina</taxon>
        <taxon>Agaricomycetes</taxon>
        <taxon>Agaricomycetidae</taxon>
        <taxon>Boletales</taxon>
        <taxon>Coniophorineae</taxon>
        <taxon>Coniophoraceae</taxon>
        <taxon>Coniophora</taxon>
    </lineage>
</organism>
<feature type="region of interest" description="Disordered" evidence="1">
    <location>
        <begin position="299"/>
        <end position="318"/>
    </location>
</feature>
<proteinExistence type="predicted"/>
<dbReference type="KEGG" id="cput:CONPUDRAFT_111245"/>
<reference evidence="4" key="1">
    <citation type="journal article" date="2012" name="Science">
        <title>The Paleozoic origin of enzymatic lignin decomposition reconstructed from 31 fungal genomes.</title>
        <authorList>
            <person name="Floudas D."/>
            <person name="Binder M."/>
            <person name="Riley R."/>
            <person name="Barry K."/>
            <person name="Blanchette R.A."/>
            <person name="Henrissat B."/>
            <person name="Martinez A.T."/>
            <person name="Otillar R."/>
            <person name="Spatafora J.W."/>
            <person name="Yadav J.S."/>
            <person name="Aerts A."/>
            <person name="Benoit I."/>
            <person name="Boyd A."/>
            <person name="Carlson A."/>
            <person name="Copeland A."/>
            <person name="Coutinho P.M."/>
            <person name="de Vries R.P."/>
            <person name="Ferreira P."/>
            <person name="Findley K."/>
            <person name="Foster B."/>
            <person name="Gaskell J."/>
            <person name="Glotzer D."/>
            <person name="Gorecki P."/>
            <person name="Heitman J."/>
            <person name="Hesse C."/>
            <person name="Hori C."/>
            <person name="Igarashi K."/>
            <person name="Jurgens J.A."/>
            <person name="Kallen N."/>
            <person name="Kersten P."/>
            <person name="Kohler A."/>
            <person name="Kuees U."/>
            <person name="Kumar T.K.A."/>
            <person name="Kuo A."/>
            <person name="LaButti K."/>
            <person name="Larrondo L.F."/>
            <person name="Lindquist E."/>
            <person name="Ling A."/>
            <person name="Lombard V."/>
            <person name="Lucas S."/>
            <person name="Lundell T."/>
            <person name="Martin R."/>
            <person name="McLaughlin D.J."/>
            <person name="Morgenstern I."/>
            <person name="Morin E."/>
            <person name="Murat C."/>
            <person name="Nagy L.G."/>
            <person name="Nolan M."/>
            <person name="Ohm R.A."/>
            <person name="Patyshakuliyeva A."/>
            <person name="Rokas A."/>
            <person name="Ruiz-Duenas F.J."/>
            <person name="Sabat G."/>
            <person name="Salamov A."/>
            <person name="Samejima M."/>
            <person name="Schmutz J."/>
            <person name="Slot J.C."/>
            <person name="St John F."/>
            <person name="Stenlid J."/>
            <person name="Sun H."/>
            <person name="Sun S."/>
            <person name="Syed K."/>
            <person name="Tsang A."/>
            <person name="Wiebenga A."/>
            <person name="Young D."/>
            <person name="Pisabarro A."/>
            <person name="Eastwood D.C."/>
            <person name="Martin F."/>
            <person name="Cullen D."/>
            <person name="Grigoriev I.V."/>
            <person name="Hibbett D.S."/>
        </authorList>
    </citation>
    <scope>NUCLEOTIDE SEQUENCE [LARGE SCALE GENOMIC DNA]</scope>
    <source>
        <strain evidence="4">RWD-64-598 SS2</strain>
    </source>
</reference>
<dbReference type="OMA" id="FTETANY"/>
<dbReference type="OrthoDB" id="2796825at2759"/>
<accession>A0A5M3MBT1</accession>
<keyword evidence="4" id="KW-1185">Reference proteome</keyword>
<dbReference type="RefSeq" id="XP_007773578.1">
    <property type="nucleotide sequence ID" value="XM_007775388.1"/>
</dbReference>
<evidence type="ECO:0000313" key="4">
    <source>
        <dbReference type="Proteomes" id="UP000053558"/>
    </source>
</evidence>
<feature type="transmembrane region" description="Helical" evidence="2">
    <location>
        <begin position="65"/>
        <end position="84"/>
    </location>
</feature>
<feature type="transmembrane region" description="Helical" evidence="2">
    <location>
        <begin position="230"/>
        <end position="254"/>
    </location>
</feature>
<feature type="transmembrane region" description="Helical" evidence="2">
    <location>
        <begin position="147"/>
        <end position="168"/>
    </location>
</feature>
<feature type="transmembrane region" description="Helical" evidence="2">
    <location>
        <begin position="188"/>
        <end position="210"/>
    </location>
</feature>
<keyword evidence="2" id="KW-0472">Membrane</keyword>